<accession>A0A1B2ICZ8</accession>
<dbReference type="Proteomes" id="UP000203302">
    <property type="component" value="Segment"/>
</dbReference>
<evidence type="ECO:0000313" key="2">
    <source>
        <dbReference type="EMBL" id="ANZ49146.1"/>
    </source>
</evidence>
<protein>
    <submittedName>
        <fullName evidence="2">Uncharacterized protein</fullName>
    </submittedName>
</protein>
<sequence>MTSMTEVGGLVSTAPQWRLGEMGNLLQEHMNHKIGSLDQLNLYMQRNDADLLYGSRILAQVEAILDDVRRHGISRDLAVAVESTRPGTIPKNVQKILTSNYTGTHQQETVAALESWKEAGRMGLIILVLTAILKIISWIVESGKGYKGNTNPKTAADKVEEYKTKTDEKWQAAAETPPPAPKSVKPDDWKREYESLADTLTCASVKAAYLDATKELSSRSLSQLTAAALRYDALIKNANASDYVDTVTAVSGRNPIVPLLKDVASGEKGAGSVGGLVAELLRMNVSEGIFTPQAAAKAYSMLPKGMHEAGVRIPNESVFRMMANRAPELNNFFQAAGKGFDALSSMMSQKHEQNKWNDDDLHKPGTEFAHAMRFLNDYLATVIPVVKGGKFTAETSPTIAVVGTLSGGGLIGYDEPTEFLGNTVLVCAQYGAYLNSSFLSSYTERRGLNDDEAGGVLQALVVMANGLSTNSGVTNFNAYSKMEGEVKTLIDRIQSWEKSMSRSREGAHALQVIGAGLLSVMMEERSDSLNMGRELSADYKDQGSGDFWMGLRKNLNYIRRICMGTVGMQNIISKSQNNPFIKGKN</sequence>
<name>A0A1B2ICZ8_9CAUD</name>
<dbReference type="OrthoDB" id="10256at10239"/>
<reference evidence="3" key="1">
    <citation type="submission" date="2016-06" db="EMBL/GenBank/DDBJ databases">
        <authorList>
            <person name="Berg J.A."/>
            <person name="Grossarth S.E."/>
            <person name="Jarvis T.M."/>
            <person name="Merrill B.D."/>
            <person name="Breakwell D.P."/>
            <person name="Hope S."/>
            <person name="Grose J.H."/>
        </authorList>
    </citation>
    <scope>NUCLEOTIDE SEQUENCE [LARGE SCALE GENOMIC DNA]</scope>
</reference>
<dbReference type="EMBL" id="KX397368">
    <property type="protein sequence ID" value="ANZ49146.1"/>
    <property type="molecule type" value="Genomic_DNA"/>
</dbReference>
<organism evidence="2 3">
    <name type="scientific">Erwinia phage vB_EamM_Huxley</name>
    <dbReference type="NCBI Taxonomy" id="1883373"/>
    <lineage>
        <taxon>Viruses</taxon>
        <taxon>Duplodnaviria</taxon>
        <taxon>Heunggongvirae</taxon>
        <taxon>Uroviricota</taxon>
        <taxon>Caudoviricetes</taxon>
        <taxon>Chimalliviridae</taxon>
        <taxon>Machinavirus</taxon>
        <taxon>Machinavirus machina</taxon>
    </lineage>
</organism>
<dbReference type="KEGG" id="vg:29069186"/>
<dbReference type="GeneID" id="29069186"/>
<evidence type="ECO:0000313" key="3">
    <source>
        <dbReference type="Proteomes" id="UP000203302"/>
    </source>
</evidence>
<gene>
    <name evidence="2" type="ORF">HUXLEY_64</name>
</gene>
<proteinExistence type="predicted"/>
<feature type="region of interest" description="Disordered" evidence="1">
    <location>
        <begin position="166"/>
        <end position="187"/>
    </location>
</feature>
<dbReference type="RefSeq" id="YP_009293032.1">
    <property type="nucleotide sequence ID" value="NC_031127.1"/>
</dbReference>
<evidence type="ECO:0000256" key="1">
    <source>
        <dbReference type="SAM" id="MobiDB-lite"/>
    </source>
</evidence>